<accession>A0ABY4IT07</accession>
<proteinExistence type="predicted"/>
<protein>
    <submittedName>
        <fullName evidence="1">Uncharacterized protein</fullName>
    </submittedName>
</protein>
<dbReference type="EMBL" id="CP078077">
    <property type="protein sequence ID" value="UPL15919.1"/>
    <property type="molecule type" value="Genomic_DNA"/>
</dbReference>
<sequence>MSPTGVVPLPSAAPARTGMVRVSLVVRDERGFTHYYEEVETTADAVRDAYDLMARRSPAVAG</sequence>
<dbReference type="RefSeq" id="WP_247632003.1">
    <property type="nucleotide sequence ID" value="NZ_CP078077.1"/>
</dbReference>
<keyword evidence="2" id="KW-1185">Reference proteome</keyword>
<evidence type="ECO:0000313" key="2">
    <source>
        <dbReference type="Proteomes" id="UP000831963"/>
    </source>
</evidence>
<name>A0ABY4IT07_9MICO</name>
<organism evidence="1 2">
    <name type="scientific">Microbacterium galbinum</name>
    <dbReference type="NCBI Taxonomy" id="2851646"/>
    <lineage>
        <taxon>Bacteria</taxon>
        <taxon>Bacillati</taxon>
        <taxon>Actinomycetota</taxon>
        <taxon>Actinomycetes</taxon>
        <taxon>Micrococcales</taxon>
        <taxon>Microbacteriaceae</taxon>
        <taxon>Microbacterium</taxon>
    </lineage>
</organism>
<dbReference type="Proteomes" id="UP000831963">
    <property type="component" value="Chromosome"/>
</dbReference>
<reference evidence="1 2" key="1">
    <citation type="submission" date="2021-06" db="EMBL/GenBank/DDBJ databases">
        <title>Genome-based taxonomic framework of Microbacterium strains isolated from marine environment, the description of four new species and reclassification of four preexisting species.</title>
        <authorList>
            <person name="Lee S.D."/>
            <person name="Kim S.-M."/>
            <person name="Byeon Y.-S."/>
            <person name="Yang H.L."/>
            <person name="Kim I.S."/>
        </authorList>
    </citation>
    <scope>NUCLEOTIDE SEQUENCE [LARGE SCALE GENOMIC DNA]</scope>
    <source>
        <strain evidence="1 2">SSW1-36</strain>
    </source>
</reference>
<evidence type="ECO:0000313" key="1">
    <source>
        <dbReference type="EMBL" id="UPL15919.1"/>
    </source>
</evidence>
<gene>
    <name evidence="1" type="ORF">KV396_16220</name>
</gene>